<dbReference type="HOGENOM" id="CLU_003433_2_2_1"/>
<reference evidence="3" key="1">
    <citation type="journal article" date="2013" name="Genome Announc.">
        <title>Draft genome sequence of the basidiomycetous yeast-like fungus Pseudozyma hubeiensis SY62, which produces an abundant amount of the biosurfactant mannosylerythritol lipids.</title>
        <authorList>
            <person name="Konishi M."/>
            <person name="Hatada Y."/>
            <person name="Horiuchi J."/>
        </authorList>
    </citation>
    <scope>NUCLEOTIDE SEQUENCE [LARGE SCALE GENOMIC DNA]</scope>
    <source>
        <strain evidence="3">SY62</strain>
    </source>
</reference>
<dbReference type="AlphaFoldDB" id="R9P6F7"/>
<evidence type="ECO:0000313" key="3">
    <source>
        <dbReference type="Proteomes" id="UP000014071"/>
    </source>
</evidence>
<dbReference type="PANTHER" id="PTHR43586">
    <property type="entry name" value="CYSTEINE DESULFURASE"/>
    <property type="match status" value="1"/>
</dbReference>
<dbReference type="InterPro" id="IPR015422">
    <property type="entry name" value="PyrdxlP-dep_Trfase_small"/>
</dbReference>
<evidence type="ECO:0000313" key="2">
    <source>
        <dbReference type="EMBL" id="GAC96993.1"/>
    </source>
</evidence>
<dbReference type="Proteomes" id="UP000014071">
    <property type="component" value="Unassembled WGS sequence"/>
</dbReference>
<dbReference type="PANTHER" id="PTHR43586:SF21">
    <property type="entry name" value="PYRIDOXAL PHOSPHATE (PLP)-DEPENDENT ASPARTATE AMINOTRANSFERASE SUPERFAMILY"/>
    <property type="match status" value="1"/>
</dbReference>
<dbReference type="SUPFAM" id="SSF53383">
    <property type="entry name" value="PLP-dependent transferases"/>
    <property type="match status" value="1"/>
</dbReference>
<dbReference type="Pfam" id="PF00266">
    <property type="entry name" value="Aminotran_5"/>
    <property type="match status" value="1"/>
</dbReference>
<sequence length="556" mass="59860">MHSVSADPKESTRHLFSTLSPLPTPSPSVRIRDLCSIFFQTSDTVIQLNFTSLILAQALTTMSTTATLSAAELQRIRAQFPALVFADTPNTGMSGYVFAENAGGSQVLSTVAESITSYLLRTNVQMGAYPLAVSAERNVSLGTCAAAVLLGAESPDDVMIGQSATALVASIALMIENQGRWGEGDEVVISDADHETNRGAWTRLAKRLGMQLKNWPVETTSQNNAFAATLNPDALKDIVTPRTKLVAFTACSNLLGAFTDIPKAVEIVRSIAPDALIVVDCVAFAPHRRVQPRVWGVDIAFFSLYKTYGAHVGAMYIDPRVKTQLKRLNHFFLQPSPGEGEGIKGMYPFQTSSVQYELNHSIAAVADYLVSLGRGKVGEKGEEVDWNGLFERASALPYVAQTKGSDGAASSGRVKMTRAQAEEVLDRAFAKIADHESKLSSLFIQALLKHASKGVRIVGVESSSSSERAPTVAFVAIDPSTGKQRVGTSKAIHTALVEGGKMGAQQGHMYAHRLVESLGLDLKDGVVRVSWVHYNTEEEVERVVGWLDGVLEHVLG</sequence>
<feature type="domain" description="Aminotransferase class V" evidence="1">
    <location>
        <begin position="98"/>
        <end position="328"/>
    </location>
</feature>
<dbReference type="GeneID" id="24109859"/>
<proteinExistence type="predicted"/>
<dbReference type="EMBL" id="DF238808">
    <property type="protein sequence ID" value="GAC96993.1"/>
    <property type="molecule type" value="Genomic_DNA"/>
</dbReference>
<protein>
    <recommendedName>
        <fullName evidence="1">Aminotransferase class V domain-containing protein</fullName>
    </recommendedName>
</protein>
<dbReference type="OrthoDB" id="420046at2759"/>
<dbReference type="eggNOG" id="KOG1549">
    <property type="taxonomic scope" value="Eukaryota"/>
</dbReference>
<dbReference type="InterPro" id="IPR015421">
    <property type="entry name" value="PyrdxlP-dep_Trfase_major"/>
</dbReference>
<organism evidence="2 3">
    <name type="scientific">Pseudozyma hubeiensis (strain SY62)</name>
    <name type="common">Yeast</name>
    <dbReference type="NCBI Taxonomy" id="1305764"/>
    <lineage>
        <taxon>Eukaryota</taxon>
        <taxon>Fungi</taxon>
        <taxon>Dikarya</taxon>
        <taxon>Basidiomycota</taxon>
        <taxon>Ustilaginomycotina</taxon>
        <taxon>Ustilaginomycetes</taxon>
        <taxon>Ustilaginales</taxon>
        <taxon>Ustilaginaceae</taxon>
        <taxon>Pseudozyma</taxon>
    </lineage>
</organism>
<dbReference type="InterPro" id="IPR000192">
    <property type="entry name" value="Aminotrans_V_dom"/>
</dbReference>
<name>R9P6F7_PSEHS</name>
<gene>
    <name evidence="2" type="ORF">PHSY_004577</name>
</gene>
<dbReference type="STRING" id="1305764.R9P6F7"/>
<dbReference type="InterPro" id="IPR015424">
    <property type="entry name" value="PyrdxlP-dep_Trfase"/>
</dbReference>
<keyword evidence="3" id="KW-1185">Reference proteome</keyword>
<dbReference type="RefSeq" id="XP_012190580.1">
    <property type="nucleotide sequence ID" value="XM_012335190.1"/>
</dbReference>
<dbReference type="Gene3D" id="3.40.640.10">
    <property type="entry name" value="Type I PLP-dependent aspartate aminotransferase-like (Major domain)"/>
    <property type="match status" value="1"/>
</dbReference>
<accession>R9P6F7</accession>
<evidence type="ECO:0000259" key="1">
    <source>
        <dbReference type="Pfam" id="PF00266"/>
    </source>
</evidence>
<dbReference type="Gene3D" id="3.90.1150.10">
    <property type="entry name" value="Aspartate Aminotransferase, domain 1"/>
    <property type="match status" value="1"/>
</dbReference>